<evidence type="ECO:0000313" key="2">
    <source>
        <dbReference type="Proteomes" id="UP000644192"/>
    </source>
</evidence>
<dbReference type="EMBL" id="WXZT01000059">
    <property type="protein sequence ID" value="MZZ17713.1"/>
    <property type="molecule type" value="Genomic_DNA"/>
</dbReference>
<evidence type="ECO:0000313" key="1">
    <source>
        <dbReference type="EMBL" id="MZZ17713.1"/>
    </source>
</evidence>
<dbReference type="AlphaFoldDB" id="A0A6B1YKZ7"/>
<proteinExistence type="predicted"/>
<gene>
    <name evidence="1" type="ORF">GUL26_36275</name>
</gene>
<name>A0A6B1YKZ7_PSEAI</name>
<sequence>MEKKNVPGNKKAANTVITVHDKFVVGIWETSSRRISGRVVVDSLFSVESFSTTKKPEHLVAKTLAKKVIPGLREIIESYEAKLTETLKTIRDEVNERMADPLLKSIEFGAPQEQTYELVVDGRHSWPLVNRFVRSIVLVDEISQALRQMYLSGFIDYGEYKKREKKAAKPIWQCMTRLDEVIKHYHQQRKQIAAITTAAKVG</sequence>
<organism evidence="1 2">
    <name type="scientific">Pseudomonas aeruginosa</name>
    <dbReference type="NCBI Taxonomy" id="287"/>
    <lineage>
        <taxon>Bacteria</taxon>
        <taxon>Pseudomonadati</taxon>
        <taxon>Pseudomonadota</taxon>
        <taxon>Gammaproteobacteria</taxon>
        <taxon>Pseudomonadales</taxon>
        <taxon>Pseudomonadaceae</taxon>
        <taxon>Pseudomonas</taxon>
    </lineage>
</organism>
<comment type="caution">
    <text evidence="1">The sequence shown here is derived from an EMBL/GenBank/DDBJ whole genome shotgun (WGS) entry which is preliminary data.</text>
</comment>
<accession>A0A6B1YKZ7</accession>
<dbReference type="RefSeq" id="WP_033992835.1">
    <property type="nucleotide sequence ID" value="NZ_CATOZF010000021.1"/>
</dbReference>
<reference evidence="1" key="1">
    <citation type="submission" date="2020-01" db="EMBL/GenBank/DDBJ databases">
        <title>Bacteria Cultured from War Wounds Associated with the Conflict in Eastern Ukraine.</title>
        <authorList>
            <person name="Snesrud E."/>
            <person name="Galac M.R."/>
            <person name="Mc Gann P."/>
            <person name="Valentine K."/>
            <person name="Viacheslav K."/>
        </authorList>
    </citation>
    <scope>NUCLEOTIDE SEQUENCE</scope>
    <source>
        <strain evidence="1">VNMU148</strain>
    </source>
</reference>
<evidence type="ECO:0008006" key="3">
    <source>
        <dbReference type="Google" id="ProtNLM"/>
    </source>
</evidence>
<dbReference type="Proteomes" id="UP000644192">
    <property type="component" value="Unassembled WGS sequence"/>
</dbReference>
<protein>
    <recommendedName>
        <fullName evidence="3">DUF1845 domain-containing protein</fullName>
    </recommendedName>
</protein>